<sequence>MKRLILKYLPVMLMTLMASQVFGQSSTITGVVKDESNGETIPGATVIVKGSTNGTVTDLDGNYTLSVSDAAETIVISFVGYEPMEIPIGGRSVINADLKISMTELTEVVVIGYGTQSKKVVTGAIASVSAKQITSTPILRVEQALQGRTAGVQVTNLSGQPGEAPTVRIRGAGTTGDANPIYVVDGMVVGGIDYLNPGDIESIDVLKDAASAAIYGARAANGVVLITTKSGVQGRINVTYSGYYGIQNAAKKIDMLNAEQYRMMQNEGARNGGLDEPFDLAQIPAHDTDWQDEMFTKNAPISNHEIQISGGSEKSSFTTSISAFSQQGIIGGEKSQFDRYTARFNSRQHVTSWLDFGNNVAYTHKITRGISSNTSFGGAYSSALNIDPLTPVTEQDADILSQSPYSSEPVLYADNGFPYGISTNVGSEIVNPLALIDNQHGEWNEDKLVGGVFAEFQPIKGLKIRTAYSIDLAYGINSNFTPLFYLNGSQGNLLRTSVTKEAQRWFTWQFDNTITYSKKFGGHNFSVLLGTSAQEKNWENVGGSKDKAPLLDYDHVYIDQAQDTVANAWGGATEDAISSYFGRITYDFKDKYSFTLIVRRDGSSKFGDNKKYGFFPSVGVAWVLSDEAFMEGIRPINLLKFRASLGVNGNEAIGRFRYASPISYNRGYTLASGYAVGASPAYAANEDIQWEESKQLDLAVDFGLFENRLTGTADVYNKTTTMLLFDPPIQPHAGIAPPTQNVGSVENKGIEMSLNFRNAAGELNYSIGANATYNKNKMLKIDNTGNASIPGAPWAVAGPVTRTTEGEPISYFYGYKTDGIFQSNTEVFQHIGPEGKPLQPKAVPGDVRFVDLNSDGVIDDQDRTNIGNPTPDWTFGFNGSLDYKGVDFSFLFTGTLGNDIFAGQQRRDLRYTNMPTAMLDRWTPENPSTSTPRFTWTDTNNNSRVSDLYIEDGSYLRLKNVQVGYTLPSSILDRIGANTWRFYVSAENVLTFTNYSGADPEIGAISPFDIAIDRGIYPQARTFRVGTSITF</sequence>
<protein>
    <submittedName>
        <fullName evidence="10">TonB-dependent receptor</fullName>
    </submittedName>
</protein>
<feature type="chain" id="PRO_5046958599" evidence="8">
    <location>
        <begin position="24"/>
        <end position="1031"/>
    </location>
</feature>
<dbReference type="Gene3D" id="2.40.170.20">
    <property type="entry name" value="TonB-dependent receptor, beta-barrel domain"/>
    <property type="match status" value="1"/>
</dbReference>
<dbReference type="RefSeq" id="WP_262310162.1">
    <property type="nucleotide sequence ID" value="NZ_CP106679.1"/>
</dbReference>
<dbReference type="InterPro" id="IPR008969">
    <property type="entry name" value="CarboxyPept-like_regulatory"/>
</dbReference>
<name>A0ABY6CQE2_9BACT</name>
<evidence type="ECO:0000256" key="5">
    <source>
        <dbReference type="ARBA" id="ARBA00023136"/>
    </source>
</evidence>
<proteinExistence type="inferred from homology"/>
<feature type="domain" description="TonB-dependent receptor plug" evidence="9">
    <location>
        <begin position="119"/>
        <end position="223"/>
    </location>
</feature>
<evidence type="ECO:0000256" key="3">
    <source>
        <dbReference type="ARBA" id="ARBA00022452"/>
    </source>
</evidence>
<comment type="subcellular location">
    <subcellularLocation>
        <location evidence="1 7">Cell outer membrane</location>
        <topology evidence="1 7">Multi-pass membrane protein</topology>
    </subcellularLocation>
</comment>
<keyword evidence="3 7" id="KW-1134">Transmembrane beta strand</keyword>
<dbReference type="Gene3D" id="2.60.40.1120">
    <property type="entry name" value="Carboxypeptidase-like, regulatory domain"/>
    <property type="match status" value="1"/>
</dbReference>
<evidence type="ECO:0000256" key="7">
    <source>
        <dbReference type="PROSITE-ProRule" id="PRU01360"/>
    </source>
</evidence>
<accession>A0ABY6CQE2</accession>
<keyword evidence="10" id="KW-0675">Receptor</keyword>
<dbReference type="NCBIfam" id="TIGR04056">
    <property type="entry name" value="OMP_RagA_SusC"/>
    <property type="match status" value="1"/>
</dbReference>
<dbReference type="Proteomes" id="UP001065174">
    <property type="component" value="Chromosome"/>
</dbReference>
<dbReference type="SUPFAM" id="SSF56935">
    <property type="entry name" value="Porins"/>
    <property type="match status" value="1"/>
</dbReference>
<comment type="similarity">
    <text evidence="7">Belongs to the TonB-dependent receptor family.</text>
</comment>
<dbReference type="NCBIfam" id="TIGR04057">
    <property type="entry name" value="SusC_RagA_signa"/>
    <property type="match status" value="1"/>
</dbReference>
<dbReference type="InterPro" id="IPR012910">
    <property type="entry name" value="Plug_dom"/>
</dbReference>
<evidence type="ECO:0000256" key="2">
    <source>
        <dbReference type="ARBA" id="ARBA00022448"/>
    </source>
</evidence>
<keyword evidence="2 7" id="KW-0813">Transport</keyword>
<dbReference type="Pfam" id="PF07715">
    <property type="entry name" value="Plug"/>
    <property type="match status" value="1"/>
</dbReference>
<dbReference type="InterPro" id="IPR023997">
    <property type="entry name" value="TonB-dep_OMP_SusC/RagA_CS"/>
</dbReference>
<gene>
    <name evidence="10" type="ORF">N6H18_01960</name>
</gene>
<evidence type="ECO:0000259" key="9">
    <source>
        <dbReference type="Pfam" id="PF07715"/>
    </source>
</evidence>
<keyword evidence="6 7" id="KW-0998">Cell outer membrane</keyword>
<dbReference type="InterPro" id="IPR023996">
    <property type="entry name" value="TonB-dep_OMP_SusC/RagA"/>
</dbReference>
<reference evidence="10" key="1">
    <citation type="submission" date="2022-09" db="EMBL/GenBank/DDBJ databases">
        <title>Comparative genomics and taxonomic characterization of three novel marine species of genus Reichenbachiella exhibiting antioxidant and polysaccharide degradation activities.</title>
        <authorList>
            <person name="Muhammad N."/>
            <person name="Lee Y.-J."/>
            <person name="Ko J."/>
            <person name="Kim S.-G."/>
        </authorList>
    </citation>
    <scope>NUCLEOTIDE SEQUENCE</scope>
    <source>
        <strain evidence="10">BKB1-1</strain>
    </source>
</reference>
<keyword evidence="5 7" id="KW-0472">Membrane</keyword>
<dbReference type="InterPro" id="IPR036942">
    <property type="entry name" value="Beta-barrel_TonB_sf"/>
</dbReference>
<keyword evidence="8" id="KW-0732">Signal</keyword>
<organism evidence="10 11">
    <name type="scientific">Reichenbachiella agarivorans</name>
    <dbReference type="NCBI Taxonomy" id="2979464"/>
    <lineage>
        <taxon>Bacteria</taxon>
        <taxon>Pseudomonadati</taxon>
        <taxon>Bacteroidota</taxon>
        <taxon>Cytophagia</taxon>
        <taxon>Cytophagales</taxon>
        <taxon>Reichenbachiellaceae</taxon>
        <taxon>Reichenbachiella</taxon>
    </lineage>
</organism>
<dbReference type="Pfam" id="PF13715">
    <property type="entry name" value="CarbopepD_reg_2"/>
    <property type="match status" value="1"/>
</dbReference>
<dbReference type="Gene3D" id="2.170.130.10">
    <property type="entry name" value="TonB-dependent receptor, plug domain"/>
    <property type="match status" value="1"/>
</dbReference>
<dbReference type="SUPFAM" id="SSF49464">
    <property type="entry name" value="Carboxypeptidase regulatory domain-like"/>
    <property type="match status" value="1"/>
</dbReference>
<dbReference type="EMBL" id="CP106679">
    <property type="protein sequence ID" value="UXP32727.1"/>
    <property type="molecule type" value="Genomic_DNA"/>
</dbReference>
<evidence type="ECO:0000256" key="4">
    <source>
        <dbReference type="ARBA" id="ARBA00022692"/>
    </source>
</evidence>
<feature type="signal peptide" evidence="8">
    <location>
        <begin position="1"/>
        <end position="23"/>
    </location>
</feature>
<dbReference type="InterPro" id="IPR039426">
    <property type="entry name" value="TonB-dep_rcpt-like"/>
</dbReference>
<evidence type="ECO:0000256" key="8">
    <source>
        <dbReference type="SAM" id="SignalP"/>
    </source>
</evidence>
<evidence type="ECO:0000256" key="6">
    <source>
        <dbReference type="ARBA" id="ARBA00023237"/>
    </source>
</evidence>
<evidence type="ECO:0000256" key="1">
    <source>
        <dbReference type="ARBA" id="ARBA00004571"/>
    </source>
</evidence>
<keyword evidence="4 7" id="KW-0812">Transmembrane</keyword>
<evidence type="ECO:0000313" key="11">
    <source>
        <dbReference type="Proteomes" id="UP001065174"/>
    </source>
</evidence>
<evidence type="ECO:0000313" key="10">
    <source>
        <dbReference type="EMBL" id="UXP32727.1"/>
    </source>
</evidence>
<dbReference type="PROSITE" id="PS52016">
    <property type="entry name" value="TONB_DEPENDENT_REC_3"/>
    <property type="match status" value="1"/>
</dbReference>
<keyword evidence="11" id="KW-1185">Reference proteome</keyword>
<dbReference type="InterPro" id="IPR037066">
    <property type="entry name" value="Plug_dom_sf"/>
</dbReference>